<dbReference type="InterPro" id="IPR024728">
    <property type="entry name" value="PolY_HhH_motif"/>
</dbReference>
<dbReference type="InterPro" id="IPR043502">
    <property type="entry name" value="DNA/RNA_pol_sf"/>
</dbReference>
<dbReference type="PROSITE" id="PS50173">
    <property type="entry name" value="UMUC"/>
    <property type="match status" value="1"/>
</dbReference>
<gene>
    <name evidence="6" type="primary">dinB1</name>
    <name evidence="4" type="synonym">dinB</name>
    <name evidence="6" type="ORF">Lsed01_00043</name>
</gene>
<dbReference type="Pfam" id="PF11799">
    <property type="entry name" value="IMS_C"/>
    <property type="match status" value="1"/>
</dbReference>
<keyword evidence="4" id="KW-0239">DNA-directed DNA polymerase</keyword>
<dbReference type="PANTHER" id="PTHR11076">
    <property type="entry name" value="DNA REPAIR POLYMERASE UMUC / TRANSFERASE FAMILY MEMBER"/>
    <property type="match status" value="1"/>
</dbReference>
<feature type="active site" evidence="4">
    <location>
        <position position="102"/>
    </location>
</feature>
<dbReference type="InterPro" id="IPR017961">
    <property type="entry name" value="DNA_pol_Y-fam_little_finger"/>
</dbReference>
<evidence type="ECO:0000313" key="7">
    <source>
        <dbReference type="Proteomes" id="UP001426770"/>
    </source>
</evidence>
<dbReference type="InterPro" id="IPR001126">
    <property type="entry name" value="UmuC"/>
</dbReference>
<keyword evidence="7" id="KW-1185">Reference proteome</keyword>
<dbReference type="InterPro" id="IPR036775">
    <property type="entry name" value="DNA_pol_Y-fam_lit_finger_sf"/>
</dbReference>
<keyword evidence="4" id="KW-0235">DNA replication</keyword>
<dbReference type="PANTHER" id="PTHR11076:SF33">
    <property type="entry name" value="DNA POLYMERASE KAPPA"/>
    <property type="match status" value="1"/>
</dbReference>
<comment type="similarity">
    <text evidence="1 4">Belongs to the DNA polymerase type-Y family.</text>
</comment>
<dbReference type="Gene3D" id="3.30.1490.100">
    <property type="entry name" value="DNA polymerase, Y-family, little finger domain"/>
    <property type="match status" value="1"/>
</dbReference>
<organism evidence="6 7">
    <name type="scientific">Demequina sediminis</name>
    <dbReference type="NCBI Taxonomy" id="1930058"/>
    <lineage>
        <taxon>Bacteria</taxon>
        <taxon>Bacillati</taxon>
        <taxon>Actinomycetota</taxon>
        <taxon>Actinomycetes</taxon>
        <taxon>Micrococcales</taxon>
        <taxon>Demequinaceae</taxon>
        <taxon>Demequina</taxon>
    </lineage>
</organism>
<keyword evidence="4" id="KW-0479">Metal-binding</keyword>
<evidence type="ECO:0000256" key="2">
    <source>
        <dbReference type="ARBA" id="ARBA00025589"/>
    </source>
</evidence>
<comment type="catalytic activity">
    <reaction evidence="3 4">
        <text>DNA(n) + a 2'-deoxyribonucleoside 5'-triphosphate = DNA(n+1) + diphosphate</text>
        <dbReference type="Rhea" id="RHEA:22508"/>
        <dbReference type="Rhea" id="RHEA-COMP:17339"/>
        <dbReference type="Rhea" id="RHEA-COMP:17340"/>
        <dbReference type="ChEBI" id="CHEBI:33019"/>
        <dbReference type="ChEBI" id="CHEBI:61560"/>
        <dbReference type="ChEBI" id="CHEBI:173112"/>
        <dbReference type="EC" id="2.7.7.7"/>
    </reaction>
</comment>
<evidence type="ECO:0000256" key="4">
    <source>
        <dbReference type="HAMAP-Rule" id="MF_01113"/>
    </source>
</evidence>
<dbReference type="EMBL" id="BAABRR010000001">
    <property type="protein sequence ID" value="GAA5517635.1"/>
    <property type="molecule type" value="Genomic_DNA"/>
</dbReference>
<sequence>MRGEATVLHADLDAFYASVEQRDDSALRGRPIIVGGGVVVAASYEAKARGVRTAMGVQRARALCPDAIIVPPRMEAYSAASRAVFAIFHDTTPHVEGVSIDEAFLEVGGLRRLAGTPEEIAVRLRERVRAEAGLPISVGVARTKFLAKVASAVSKPDGLLLVRPDHEEAFLHPLPVERLWGVGAVTAEKLHSNGVYTVGQLAELEAATAERWLGKAAGAHLHALARLRDPRPVATTKRHGSIGSQRALGNRSYTAGELGLILTQIVDGLAKRLRDRGSSCATVVLRLRYGDFTKATRSRTLAAPTDRTEVLLGVAQQLLDAAGPDISGRGVTLIGVSLAQLTSAGRMQLELPIDWHDGARIDTALDAVRDRFGSAAVTRAALIGRDPGWSAPRLPEHE</sequence>
<keyword evidence="4" id="KW-0238">DNA-binding</keyword>
<dbReference type="NCBIfam" id="NF002677">
    <property type="entry name" value="PRK02406.1"/>
    <property type="match status" value="1"/>
</dbReference>
<keyword evidence="4" id="KW-0227">DNA damage</keyword>
<keyword evidence="4" id="KW-0234">DNA repair</keyword>
<keyword evidence="4" id="KW-0460">Magnesium</keyword>
<keyword evidence="4" id="KW-0515">Mutator protein</keyword>
<evidence type="ECO:0000313" key="6">
    <source>
        <dbReference type="EMBL" id="GAA5517635.1"/>
    </source>
</evidence>
<dbReference type="Gene3D" id="1.10.150.20">
    <property type="entry name" value="5' to 3' exonuclease, C-terminal subdomain"/>
    <property type="match status" value="1"/>
</dbReference>
<feature type="domain" description="UmuC" evidence="5">
    <location>
        <begin position="7"/>
        <end position="183"/>
    </location>
</feature>
<dbReference type="HAMAP" id="MF_01113">
    <property type="entry name" value="DNApol_IV"/>
    <property type="match status" value="1"/>
</dbReference>
<dbReference type="SUPFAM" id="SSF56672">
    <property type="entry name" value="DNA/RNA polymerases"/>
    <property type="match status" value="1"/>
</dbReference>
<feature type="site" description="Substrate discrimination" evidence="4">
    <location>
        <position position="16"/>
    </location>
</feature>
<dbReference type="EC" id="2.7.7.7" evidence="4"/>
<dbReference type="Gene3D" id="3.40.1170.60">
    <property type="match status" value="1"/>
</dbReference>
<feature type="binding site" evidence="4">
    <location>
        <position position="101"/>
    </location>
    <ligand>
        <name>Mg(2+)</name>
        <dbReference type="ChEBI" id="CHEBI:18420"/>
    </ligand>
</feature>
<evidence type="ECO:0000259" key="5">
    <source>
        <dbReference type="PROSITE" id="PS50173"/>
    </source>
</evidence>
<dbReference type="InterPro" id="IPR022880">
    <property type="entry name" value="DNApol_IV"/>
</dbReference>
<keyword evidence="4" id="KW-0548">Nucleotidyltransferase</keyword>
<dbReference type="NCBIfam" id="NF003015">
    <property type="entry name" value="PRK03858.1"/>
    <property type="match status" value="1"/>
</dbReference>
<keyword evidence="4" id="KW-0808">Transferase</keyword>
<dbReference type="InterPro" id="IPR043128">
    <property type="entry name" value="Rev_trsase/Diguanyl_cyclase"/>
</dbReference>
<accession>A0ABP9WFS8</accession>
<comment type="function">
    <text evidence="2 4">Poorly processive, error-prone DNA polymerase involved in untargeted mutagenesis. Copies undamaged DNA at stalled replication forks, which arise in vivo from mismatched or misaligned primer ends. These misaligned primers can be extended by PolIV. Exhibits no 3'-5' exonuclease (proofreading) activity. May be involved in translesional synthesis, in conjunction with the beta clamp from PolIII.</text>
</comment>
<dbReference type="RefSeq" id="WP_345377911.1">
    <property type="nucleotide sequence ID" value="NZ_BAABRR010000001.1"/>
</dbReference>
<evidence type="ECO:0000256" key="1">
    <source>
        <dbReference type="ARBA" id="ARBA00010945"/>
    </source>
</evidence>
<feature type="binding site" evidence="4">
    <location>
        <position position="11"/>
    </location>
    <ligand>
        <name>Mg(2+)</name>
        <dbReference type="ChEBI" id="CHEBI:18420"/>
    </ligand>
</feature>
<comment type="subcellular location">
    <subcellularLocation>
        <location evidence="4">Cytoplasm</location>
    </subcellularLocation>
</comment>
<evidence type="ECO:0000256" key="3">
    <source>
        <dbReference type="ARBA" id="ARBA00049244"/>
    </source>
</evidence>
<dbReference type="InterPro" id="IPR050116">
    <property type="entry name" value="DNA_polymerase-Y"/>
</dbReference>
<dbReference type="CDD" id="cd03586">
    <property type="entry name" value="PolY_Pol_IV_kappa"/>
    <property type="match status" value="1"/>
</dbReference>
<dbReference type="Pfam" id="PF11798">
    <property type="entry name" value="IMS_HHH"/>
    <property type="match status" value="1"/>
</dbReference>
<dbReference type="Proteomes" id="UP001426770">
    <property type="component" value="Unassembled WGS sequence"/>
</dbReference>
<proteinExistence type="inferred from homology"/>
<name>A0ABP9WFS8_9MICO</name>
<comment type="caution">
    <text evidence="6">The sequence shown here is derived from an EMBL/GenBank/DDBJ whole genome shotgun (WGS) entry which is preliminary data.</text>
</comment>
<dbReference type="Pfam" id="PF00817">
    <property type="entry name" value="IMS"/>
    <property type="match status" value="1"/>
</dbReference>
<protein>
    <recommendedName>
        <fullName evidence="4">DNA polymerase IV</fullName>
        <shortName evidence="4">Pol IV</shortName>
        <ecNumber evidence="4">2.7.7.7</ecNumber>
    </recommendedName>
</protein>
<reference evidence="6 7" key="1">
    <citation type="submission" date="2024-02" db="EMBL/GenBank/DDBJ databases">
        <title>Lysinimicrobium sediminis NBRC 112286.</title>
        <authorList>
            <person name="Ichikawa N."/>
            <person name="Katano-Makiyama Y."/>
            <person name="Hidaka K."/>
        </authorList>
    </citation>
    <scope>NUCLEOTIDE SEQUENCE [LARGE SCALE GENOMIC DNA]</scope>
    <source>
        <strain evidence="6 7">NBRC 112286</strain>
    </source>
</reference>
<dbReference type="SUPFAM" id="SSF100879">
    <property type="entry name" value="Lesion bypass DNA polymerase (Y-family), little finger domain"/>
    <property type="match status" value="1"/>
</dbReference>
<dbReference type="Gene3D" id="3.30.70.270">
    <property type="match status" value="1"/>
</dbReference>
<keyword evidence="4" id="KW-0963">Cytoplasm</keyword>
<comment type="subunit">
    <text evidence="4">Monomer.</text>
</comment>
<comment type="cofactor">
    <cofactor evidence="4">
        <name>Mg(2+)</name>
        <dbReference type="ChEBI" id="CHEBI:18420"/>
    </cofactor>
    <text evidence="4">Binds 2 magnesium ions per subunit.</text>
</comment>